<dbReference type="GO" id="GO:0006950">
    <property type="term" value="P:response to stress"/>
    <property type="evidence" value="ECO:0007669"/>
    <property type="project" value="UniProtKB-ARBA"/>
</dbReference>
<keyword evidence="1" id="KW-0802">TPR repeat</keyword>
<dbReference type="PANTHER" id="PTHR46050:SF11">
    <property type="entry name" value="THIOREDOXIN DOMAIN-CONTAINING PROTEIN"/>
    <property type="match status" value="1"/>
</dbReference>
<dbReference type="InterPro" id="IPR011990">
    <property type="entry name" value="TPR-like_helical_dom_sf"/>
</dbReference>
<organism evidence="4">
    <name type="scientific">Anthurium amnicola</name>
    <dbReference type="NCBI Taxonomy" id="1678845"/>
    <lineage>
        <taxon>Eukaryota</taxon>
        <taxon>Viridiplantae</taxon>
        <taxon>Streptophyta</taxon>
        <taxon>Embryophyta</taxon>
        <taxon>Tracheophyta</taxon>
        <taxon>Spermatophyta</taxon>
        <taxon>Magnoliopsida</taxon>
        <taxon>Liliopsida</taxon>
        <taxon>Araceae</taxon>
        <taxon>Pothoideae</taxon>
        <taxon>Potheae</taxon>
        <taxon>Anthurium</taxon>
    </lineage>
</organism>
<dbReference type="InterPro" id="IPR044534">
    <property type="entry name" value="TTL1-4"/>
</dbReference>
<dbReference type="GO" id="GO:0005737">
    <property type="term" value="C:cytoplasm"/>
    <property type="evidence" value="ECO:0007669"/>
    <property type="project" value="TreeGrafter"/>
</dbReference>
<name>A0A1D1YZ86_9ARAE</name>
<dbReference type="PANTHER" id="PTHR46050">
    <property type="entry name" value="TPR REPEAT-CONTAINING THIOREDOXIN"/>
    <property type="match status" value="1"/>
</dbReference>
<dbReference type="CDD" id="cd02947">
    <property type="entry name" value="TRX_family"/>
    <property type="match status" value="1"/>
</dbReference>
<dbReference type="Pfam" id="PF13414">
    <property type="entry name" value="TPR_11"/>
    <property type="match status" value="1"/>
</dbReference>
<feature type="region of interest" description="Disordered" evidence="2">
    <location>
        <begin position="1"/>
        <end position="118"/>
    </location>
</feature>
<dbReference type="Gene3D" id="1.25.40.10">
    <property type="entry name" value="Tetratricopeptide repeat domain"/>
    <property type="match status" value="1"/>
</dbReference>
<dbReference type="Pfam" id="PF13431">
    <property type="entry name" value="TPR_17"/>
    <property type="match status" value="1"/>
</dbReference>
<gene>
    <name evidence="4" type="primary">TTL1_3</name>
    <name evidence="4" type="ORF">g.43353</name>
</gene>
<evidence type="ECO:0000259" key="3">
    <source>
        <dbReference type="Pfam" id="PF00085"/>
    </source>
</evidence>
<dbReference type="SUPFAM" id="SSF52833">
    <property type="entry name" value="Thioredoxin-like"/>
    <property type="match status" value="1"/>
</dbReference>
<accession>A0A1D1YZ86</accession>
<evidence type="ECO:0000256" key="1">
    <source>
        <dbReference type="PROSITE-ProRule" id="PRU00339"/>
    </source>
</evidence>
<feature type="compositionally biased region" description="Basic and acidic residues" evidence="2">
    <location>
        <begin position="89"/>
        <end position="98"/>
    </location>
</feature>
<dbReference type="InterPro" id="IPR013766">
    <property type="entry name" value="Thioredoxin_domain"/>
</dbReference>
<evidence type="ECO:0000256" key="2">
    <source>
        <dbReference type="SAM" id="MobiDB-lite"/>
    </source>
</evidence>
<dbReference type="EMBL" id="GDJX01007979">
    <property type="protein sequence ID" value="JAT59957.1"/>
    <property type="molecule type" value="Transcribed_RNA"/>
</dbReference>
<dbReference type="Gene3D" id="3.40.30.10">
    <property type="entry name" value="Glutaredoxin"/>
    <property type="match status" value="1"/>
</dbReference>
<feature type="compositionally biased region" description="Basic and acidic residues" evidence="2">
    <location>
        <begin position="1"/>
        <end position="16"/>
    </location>
</feature>
<proteinExistence type="predicted"/>
<dbReference type="SUPFAM" id="SSF48452">
    <property type="entry name" value="TPR-like"/>
    <property type="match status" value="2"/>
</dbReference>
<protein>
    <submittedName>
        <fullName evidence="4">TPR repeat-containing thioredoxin TTL1</fullName>
    </submittedName>
</protein>
<reference evidence="4" key="1">
    <citation type="submission" date="2015-07" db="EMBL/GenBank/DDBJ databases">
        <title>Transcriptome Assembly of Anthurium amnicola.</title>
        <authorList>
            <person name="Suzuki J."/>
        </authorList>
    </citation>
    <scope>NUCLEOTIDE SEQUENCE</scope>
</reference>
<feature type="repeat" description="TPR" evidence="1">
    <location>
        <begin position="279"/>
        <end position="312"/>
    </location>
</feature>
<dbReference type="SMART" id="SM00028">
    <property type="entry name" value="TPR"/>
    <property type="match status" value="6"/>
</dbReference>
<sequence>MDRKLSLSDAGHHREGACIGGLSRADRKNTTSAGAKCKRSPPMPASENSLNHGGNGKNNHVGFRNCVTPVSGKPTPQHWQHPIGGADAGRNRNPEPKHHVPSNSKYNPSPSLPAHHQPRLSIAPYSNREAPVSSLAVGGLHHADTSKSSKVVDGQKTATGPPHCVSTSLPHCGQSSENASVCSFGNIYKRAVNTYACSKEASGGNAVTGLRDNGVPCKEVQVVQKNSHVLGLGGGNYGHGNIIKGGNLLTNGPSANCISYRDVLDICTSKGGATCCKNMEELKNVGNEEYKKGHFLEAISSYDKAIALCPRNAACHNNKAAALAGLGLYEEAVGECLEAISCDQSYSRAHYRLGNLYARLGRVEDAKWHLKLSGECPGSETLQKIQQIETHVINARNARNAEDWNLLLVESSLAIHVGADASNQMLSFKAEALLKLHKADEALELLMVARESQMKKSSKVRKYDACLVVIEMQSYIYLGRFEDAVAAAEYLVQVDSRPESFMWLRKARALTDARKTGNELYKAQKYFEACNAYEQGLQYAPMNSVLLCNQAACRCKLGQWEMAIQDCDAALKSRPEYTKALLRRARANAKLQYWEESLGDYEALNQKMPDDLSISHSLLEVQMKIKHPRHEGDTLQLGGHVTNVNSYTLFLKLIQCAGFALLQFFMKSDDRCKQLSPLVNDLSRRYPSWSFLKVDVEENPDWAKIESIKIVPIFIIYKDGHKLREISKPDQRVLEHALQFHSALVA</sequence>
<evidence type="ECO:0000313" key="4">
    <source>
        <dbReference type="EMBL" id="JAT59957.1"/>
    </source>
</evidence>
<dbReference type="InterPro" id="IPR019734">
    <property type="entry name" value="TPR_rpt"/>
</dbReference>
<dbReference type="Pfam" id="PF00085">
    <property type="entry name" value="Thioredoxin"/>
    <property type="match status" value="1"/>
</dbReference>
<feature type="domain" description="Thioredoxin" evidence="3">
    <location>
        <begin position="654"/>
        <end position="731"/>
    </location>
</feature>
<dbReference type="PROSITE" id="PS50005">
    <property type="entry name" value="TPR"/>
    <property type="match status" value="1"/>
</dbReference>
<dbReference type="AlphaFoldDB" id="A0A1D1YZ86"/>
<dbReference type="InterPro" id="IPR036249">
    <property type="entry name" value="Thioredoxin-like_sf"/>
</dbReference>